<dbReference type="Gene3D" id="3.40.30.10">
    <property type="entry name" value="Glutaredoxin"/>
    <property type="match status" value="1"/>
</dbReference>
<dbReference type="EMBL" id="MN740208">
    <property type="protein sequence ID" value="QHT93496.1"/>
    <property type="molecule type" value="Genomic_DNA"/>
</dbReference>
<dbReference type="SUPFAM" id="SSF52833">
    <property type="entry name" value="Thioredoxin-like"/>
    <property type="match status" value="1"/>
</dbReference>
<dbReference type="AlphaFoldDB" id="A0A6C0IM29"/>
<dbReference type="Pfam" id="PF00085">
    <property type="entry name" value="Thioredoxin"/>
    <property type="match status" value="1"/>
</dbReference>
<proteinExistence type="predicted"/>
<protein>
    <recommendedName>
        <fullName evidence="1">Thioredoxin domain-containing protein</fullName>
    </recommendedName>
</protein>
<evidence type="ECO:0000313" key="2">
    <source>
        <dbReference type="EMBL" id="QHT93496.1"/>
    </source>
</evidence>
<dbReference type="PANTHER" id="PTHR10438">
    <property type="entry name" value="THIOREDOXIN"/>
    <property type="match status" value="1"/>
</dbReference>
<feature type="domain" description="Thioredoxin" evidence="1">
    <location>
        <begin position="21"/>
        <end position="124"/>
    </location>
</feature>
<dbReference type="PANTHER" id="PTHR10438:SF230">
    <property type="entry name" value="THIOREDOXIN DOMAIN-CONTAINING PROTEIN 8"/>
    <property type="match status" value="1"/>
</dbReference>
<sequence length="132" mass="15243">MYQRIYIIQMETKTIVTEFESRHQFLDFLKSNPGFVVVKLGAEWCGPCKKIHNEVNDFFSRCPENVICCDIDVDDSFDLYAFLKSKKMVTGIPVIMVWKQGSVEYIPDYSYVGADKEGLANFVNMMLNIFGK</sequence>
<name>A0A6C0IM29_9ZZZZ</name>
<reference evidence="2" key="1">
    <citation type="journal article" date="2020" name="Nature">
        <title>Giant virus diversity and host interactions through global metagenomics.</title>
        <authorList>
            <person name="Schulz F."/>
            <person name="Roux S."/>
            <person name="Paez-Espino D."/>
            <person name="Jungbluth S."/>
            <person name="Walsh D.A."/>
            <person name="Denef V.J."/>
            <person name="McMahon K.D."/>
            <person name="Konstantinidis K.T."/>
            <person name="Eloe-Fadrosh E.A."/>
            <person name="Kyrpides N.C."/>
            <person name="Woyke T."/>
        </authorList>
    </citation>
    <scope>NUCLEOTIDE SEQUENCE</scope>
    <source>
        <strain evidence="2">GVMAG-M-3300024252-29</strain>
    </source>
</reference>
<organism evidence="2">
    <name type="scientific">viral metagenome</name>
    <dbReference type="NCBI Taxonomy" id="1070528"/>
    <lineage>
        <taxon>unclassified sequences</taxon>
        <taxon>metagenomes</taxon>
        <taxon>organismal metagenomes</taxon>
    </lineage>
</organism>
<evidence type="ECO:0000259" key="1">
    <source>
        <dbReference type="Pfam" id="PF00085"/>
    </source>
</evidence>
<dbReference type="InterPro" id="IPR050620">
    <property type="entry name" value="Thioredoxin_H-type-like"/>
</dbReference>
<dbReference type="InterPro" id="IPR036249">
    <property type="entry name" value="Thioredoxin-like_sf"/>
</dbReference>
<dbReference type="CDD" id="cd02947">
    <property type="entry name" value="TRX_family"/>
    <property type="match status" value="1"/>
</dbReference>
<accession>A0A6C0IM29</accession>
<dbReference type="InterPro" id="IPR013766">
    <property type="entry name" value="Thioredoxin_domain"/>
</dbReference>